<sequence>MAALCACNDFSIVAAGSFDRTGDDGTVSVKELIRVIKEAASENHGLSNEEYDELLKALNHQDTDRHNHAVRAGLAKYLYKLLDVILPNDDTGEQVGYLVTAFALLFQCSDEYKLICYDTVGRNLIPLLLHTCEMCLYGKVTKDHSPELILATVTKILGIFCKLTETRKLMAGNEDLLNGLVDIIDCKISADARVDAIWAVSILALDDENRLILSRHPDIIDALIEAADLEHDMTKNEISAAILNISAVSEAHTPLANHPGFLSLVHKLLMTVGEPQVRAAGIIRNIASSEGARCELIVFDKGAILGALSHTMIRSKNETAAARAAGAIKNLSFTVDPAMQKLMLEHSEFLKSIGRGASSSSENVRSYASVALRNFAECCQHPMEGHATLMDILVEASMVSLNTVGGSYAEKIANSYLIQASRLENVMPMVKYPGLLEGITRLATCNEAEARISGTKTLELLASTQVTKVQLCSEPDVLNTIVTVITDNNPLYEEARDNMFLLIHHLVMLEQNRPTLVNHENLLEAMIKCIRRTEEAALRKVRFQALSILLPSLLQ</sequence>
<evidence type="ECO:0000256" key="1">
    <source>
        <dbReference type="ARBA" id="ARBA00005462"/>
    </source>
</evidence>
<evidence type="ECO:0000256" key="2">
    <source>
        <dbReference type="ARBA" id="ARBA00022737"/>
    </source>
</evidence>
<evidence type="ECO:0000313" key="3">
    <source>
        <dbReference type="EMBL" id="CAD8883764.1"/>
    </source>
</evidence>
<keyword evidence="2" id="KW-0677">Repeat</keyword>
<evidence type="ECO:0008006" key="4">
    <source>
        <dbReference type="Google" id="ProtNLM"/>
    </source>
</evidence>
<dbReference type="AlphaFoldDB" id="A0A7S1BF21"/>
<dbReference type="GO" id="GO:0043495">
    <property type="term" value="F:protein-membrane adaptor activity"/>
    <property type="evidence" value="ECO:0007669"/>
    <property type="project" value="InterPro"/>
</dbReference>
<dbReference type="InterPro" id="IPR016024">
    <property type="entry name" value="ARM-type_fold"/>
</dbReference>
<dbReference type="SUPFAM" id="SSF48371">
    <property type="entry name" value="ARM repeat"/>
    <property type="match status" value="2"/>
</dbReference>
<gene>
    <name evidence="3" type="ORF">CHYS00102_LOCUS10960</name>
</gene>
<dbReference type="InterPro" id="IPR045156">
    <property type="entry name" value="Vac8"/>
</dbReference>
<accession>A0A7S1BF21</accession>
<dbReference type="PANTHER" id="PTHR47249:SF1">
    <property type="entry name" value="VACUOLAR PROTEIN 8"/>
    <property type="match status" value="1"/>
</dbReference>
<dbReference type="PANTHER" id="PTHR47249">
    <property type="entry name" value="VACUOLAR PROTEIN 8"/>
    <property type="match status" value="1"/>
</dbReference>
<protein>
    <recommendedName>
        <fullName evidence="4">UNC-45/Cro1/She4 central domain-containing protein</fullName>
    </recommendedName>
</protein>
<proteinExistence type="inferred from homology"/>
<dbReference type="EMBL" id="HBFR01015028">
    <property type="protein sequence ID" value="CAD8883764.1"/>
    <property type="molecule type" value="Transcribed_RNA"/>
</dbReference>
<dbReference type="InterPro" id="IPR011989">
    <property type="entry name" value="ARM-like"/>
</dbReference>
<dbReference type="Gene3D" id="1.25.10.10">
    <property type="entry name" value="Leucine-rich Repeat Variant"/>
    <property type="match status" value="3"/>
</dbReference>
<reference evidence="3" key="1">
    <citation type="submission" date="2021-01" db="EMBL/GenBank/DDBJ databases">
        <authorList>
            <person name="Corre E."/>
            <person name="Pelletier E."/>
            <person name="Niang G."/>
            <person name="Scheremetjew M."/>
            <person name="Finn R."/>
            <person name="Kale V."/>
            <person name="Holt S."/>
            <person name="Cochrane G."/>
            <person name="Meng A."/>
            <person name="Brown T."/>
            <person name="Cohen L."/>
        </authorList>
    </citation>
    <scope>NUCLEOTIDE SEQUENCE</scope>
    <source>
        <strain evidence="3">308</strain>
    </source>
</reference>
<dbReference type="GO" id="GO:0071562">
    <property type="term" value="P:nucleus-vacuole junction assembly"/>
    <property type="evidence" value="ECO:0007669"/>
    <property type="project" value="InterPro"/>
</dbReference>
<comment type="similarity">
    <text evidence="1">Belongs to the beta-catenin family.</text>
</comment>
<organism evidence="3">
    <name type="scientific">Corethron hystrix</name>
    <dbReference type="NCBI Taxonomy" id="216773"/>
    <lineage>
        <taxon>Eukaryota</taxon>
        <taxon>Sar</taxon>
        <taxon>Stramenopiles</taxon>
        <taxon>Ochrophyta</taxon>
        <taxon>Bacillariophyta</taxon>
        <taxon>Coscinodiscophyceae</taxon>
        <taxon>Corethrophycidae</taxon>
        <taxon>Corethrales</taxon>
        <taxon>Corethraceae</taxon>
        <taxon>Corethron</taxon>
    </lineage>
</organism>
<name>A0A7S1BF21_9STRA</name>